<comment type="caution">
    <text evidence="1">The sequence shown here is derived from an EMBL/GenBank/DDBJ whole genome shotgun (WGS) entry which is preliminary data.</text>
</comment>
<name>A0A9D3RSY7_ANGAN</name>
<dbReference type="Proteomes" id="UP001044222">
    <property type="component" value="Chromosome 9"/>
</dbReference>
<proteinExistence type="predicted"/>
<sequence>MADNGAAELSWTRSTNRDLSPAIHITLGFNQTSFCLAMKRSMKLLTSLLSCSSLRCLYTFLKADCQSDVLTDQLLQTKELRVVILKTITEHQHADNVGNGRVHGCSDVERLAFLGEEENVT</sequence>
<evidence type="ECO:0000313" key="2">
    <source>
        <dbReference type="Proteomes" id="UP001044222"/>
    </source>
</evidence>
<gene>
    <name evidence="1" type="ORF">ANANG_G00175640</name>
</gene>
<protein>
    <submittedName>
        <fullName evidence="1">Uncharacterized protein</fullName>
    </submittedName>
</protein>
<dbReference type="EMBL" id="JAFIRN010000009">
    <property type="protein sequence ID" value="KAG5842249.1"/>
    <property type="molecule type" value="Genomic_DNA"/>
</dbReference>
<keyword evidence="2" id="KW-1185">Reference proteome</keyword>
<accession>A0A9D3RSY7</accession>
<dbReference type="AlphaFoldDB" id="A0A9D3RSY7"/>
<reference evidence="1" key="1">
    <citation type="submission" date="2021-01" db="EMBL/GenBank/DDBJ databases">
        <title>A chromosome-scale assembly of European eel, Anguilla anguilla.</title>
        <authorList>
            <person name="Henkel C."/>
            <person name="Jong-Raadsen S.A."/>
            <person name="Dufour S."/>
            <person name="Weltzien F.-A."/>
            <person name="Palstra A.P."/>
            <person name="Pelster B."/>
            <person name="Spaink H.P."/>
            <person name="Van Den Thillart G.E."/>
            <person name="Jansen H."/>
            <person name="Zahm M."/>
            <person name="Klopp C."/>
            <person name="Cedric C."/>
            <person name="Louis A."/>
            <person name="Berthelot C."/>
            <person name="Parey E."/>
            <person name="Roest Crollius H."/>
            <person name="Montfort J."/>
            <person name="Robinson-Rechavi M."/>
            <person name="Bucao C."/>
            <person name="Bouchez O."/>
            <person name="Gislard M."/>
            <person name="Lluch J."/>
            <person name="Milhes M."/>
            <person name="Lampietro C."/>
            <person name="Lopez Roques C."/>
            <person name="Donnadieu C."/>
            <person name="Braasch I."/>
            <person name="Desvignes T."/>
            <person name="Postlethwait J."/>
            <person name="Bobe J."/>
            <person name="Guiguen Y."/>
            <person name="Dirks R."/>
        </authorList>
    </citation>
    <scope>NUCLEOTIDE SEQUENCE</scope>
    <source>
        <strain evidence="1">Tag_6206</strain>
        <tissue evidence="1">Liver</tissue>
    </source>
</reference>
<organism evidence="1 2">
    <name type="scientific">Anguilla anguilla</name>
    <name type="common">European freshwater eel</name>
    <name type="synonym">Muraena anguilla</name>
    <dbReference type="NCBI Taxonomy" id="7936"/>
    <lineage>
        <taxon>Eukaryota</taxon>
        <taxon>Metazoa</taxon>
        <taxon>Chordata</taxon>
        <taxon>Craniata</taxon>
        <taxon>Vertebrata</taxon>
        <taxon>Euteleostomi</taxon>
        <taxon>Actinopterygii</taxon>
        <taxon>Neopterygii</taxon>
        <taxon>Teleostei</taxon>
        <taxon>Anguilliformes</taxon>
        <taxon>Anguillidae</taxon>
        <taxon>Anguilla</taxon>
    </lineage>
</organism>
<evidence type="ECO:0000313" key="1">
    <source>
        <dbReference type="EMBL" id="KAG5842249.1"/>
    </source>
</evidence>